<dbReference type="Proteomes" id="UP001165960">
    <property type="component" value="Unassembled WGS sequence"/>
</dbReference>
<accession>A0ACC2UMF2</accession>
<protein>
    <submittedName>
        <fullName evidence="1">Ubiquitin-protein ligase (E3)</fullName>
        <ecNumber evidence="1">2.3.2.26</ecNumber>
    </submittedName>
</protein>
<name>A0ACC2UMF2_9FUNG</name>
<dbReference type="EC" id="2.3.2.26" evidence="1"/>
<gene>
    <name evidence="1" type="primary">HUL5_1</name>
    <name evidence="1" type="ORF">DSO57_1028652</name>
</gene>
<organism evidence="1 2">
    <name type="scientific">Entomophthora muscae</name>
    <dbReference type="NCBI Taxonomy" id="34485"/>
    <lineage>
        <taxon>Eukaryota</taxon>
        <taxon>Fungi</taxon>
        <taxon>Fungi incertae sedis</taxon>
        <taxon>Zoopagomycota</taxon>
        <taxon>Entomophthoromycotina</taxon>
        <taxon>Entomophthoromycetes</taxon>
        <taxon>Entomophthorales</taxon>
        <taxon>Entomophthoraceae</taxon>
        <taxon>Entomophthora</taxon>
    </lineage>
</organism>
<keyword evidence="1" id="KW-0012">Acyltransferase</keyword>
<keyword evidence="2" id="KW-1185">Reference proteome</keyword>
<sequence>MWSFEGNARSRSKINLGGRVAAVSKEEILQKTREERRKREEERKRQQAAAKIQRNYRRHVESCILKAKLRKEFDLEAELIIKNNPDWEGFYTLVQKLVVFFESTRDLNRLSILLKLALTRLSSVPVFFSPLSEPSLCQWWSAVMSRFLSLALQCLSIAAPDSISLILLGLDIHNYSHISIVHDREALYQRILRRLVSKGLLSAISNCLKMGKDGELLVNAIGYLFASSRNDEHDFEVVCDCFHYQLFSRTVFSQVLPPEGVMRLMRSLPIWQLLDVLLNQLMESPCEMSCMDRLTVIYQNLSSMESLVIEQPMSGELIVYFSCLEKILALGIPEDYASLDADSDTHSDAPEVQHPTNAEFGSRMFLGQACEYALGKVTGPNDPLLEMLGKYCTQILVGWPQLEGEVLGFLLHRQSSLRRGLVPMLCERTLLTARTLDFGSSYLLIRLLLRQLEVLGDNPMVEESGQELLTPPQAQALIPVLGNCLFSMYWDVSDAVLSARMAGHSFTTSHFRHLATALLRQIHDKNSRFQFLPSSVWSEPWAQLRQNDFAVNAANELFQIYQQDDDEQDLPTPPRVAILRSIPFIVPFEIRVDIFSRCVALEKERSEGDGHSFLFRSHNAPVNIRRDKVFEDGFAQLNPLGSGLKGRVSITMVSSLGMPEAGIDGGGVFKEFLNALIKQAFAPETDLFLTTPAELLYPSPHRANREHPRLRQYEFLGRMVGKALFEGILIDASFARFFLSKWLGRRSFLDDLPSLDDELYAGLMSLLRYDGDPEDMALNFTLVDREPSGPVNVELVRGGERLPVTAANKFEYVRLVADYRLNIQLQRQSRAFLGGLIDILPPRWLQMFDPAELQMVISGGRQPIDVQELQTHITYSGVYHAEHPTIVAFWSVVYGLETDTLALLIKFITSCSRPPLQGFKALSPPMCIRDSGRDDGRLPTASTCVNLLKLPIYSSPEALKNKLLYAIHSESGFELS</sequence>
<evidence type="ECO:0000313" key="2">
    <source>
        <dbReference type="Proteomes" id="UP001165960"/>
    </source>
</evidence>
<dbReference type="EMBL" id="QTSX02000183">
    <property type="protein sequence ID" value="KAJ9087900.1"/>
    <property type="molecule type" value="Genomic_DNA"/>
</dbReference>
<keyword evidence="1" id="KW-0808">Transferase</keyword>
<comment type="caution">
    <text evidence="1">The sequence shown here is derived from an EMBL/GenBank/DDBJ whole genome shotgun (WGS) entry which is preliminary data.</text>
</comment>
<keyword evidence="1" id="KW-0436">Ligase</keyword>
<evidence type="ECO:0000313" key="1">
    <source>
        <dbReference type="EMBL" id="KAJ9087900.1"/>
    </source>
</evidence>
<reference evidence="1" key="1">
    <citation type="submission" date="2022-04" db="EMBL/GenBank/DDBJ databases">
        <title>Genome of the entomopathogenic fungus Entomophthora muscae.</title>
        <authorList>
            <person name="Elya C."/>
            <person name="Lovett B.R."/>
            <person name="Lee E."/>
            <person name="Macias A.M."/>
            <person name="Hajek A.E."/>
            <person name="De Bivort B.L."/>
            <person name="Kasson M.T."/>
            <person name="De Fine Licht H.H."/>
            <person name="Stajich J.E."/>
        </authorList>
    </citation>
    <scope>NUCLEOTIDE SEQUENCE</scope>
    <source>
        <strain evidence="1">Berkeley</strain>
    </source>
</reference>
<proteinExistence type="predicted"/>